<dbReference type="PANTHER" id="PTHR11941:SF75">
    <property type="entry name" value="ENOYL-COA HYDRATASE_ISOMERASE FAMILY PROTEIN"/>
    <property type="match status" value="1"/>
</dbReference>
<dbReference type="CDD" id="cd06558">
    <property type="entry name" value="crotonase-like"/>
    <property type="match status" value="1"/>
</dbReference>
<accession>A0AAD1XVH9</accession>
<dbReference type="SUPFAM" id="SSF52096">
    <property type="entry name" value="ClpP/crotonase"/>
    <property type="match status" value="1"/>
</dbReference>
<dbReference type="InterPro" id="IPR029045">
    <property type="entry name" value="ClpP/crotonase-like_dom_sf"/>
</dbReference>
<comment type="caution">
    <text evidence="1">The sequence shown here is derived from an EMBL/GenBank/DDBJ whole genome shotgun (WGS) entry which is preliminary data.</text>
</comment>
<reference evidence="1" key="1">
    <citation type="submission" date="2023-07" db="EMBL/GenBank/DDBJ databases">
        <authorList>
            <consortium name="AG Swart"/>
            <person name="Singh M."/>
            <person name="Singh A."/>
            <person name="Seah K."/>
            <person name="Emmerich C."/>
        </authorList>
    </citation>
    <scope>NUCLEOTIDE SEQUENCE</scope>
    <source>
        <strain evidence="1">DP1</strain>
    </source>
</reference>
<dbReference type="EMBL" id="CAMPGE010021513">
    <property type="protein sequence ID" value="CAI2379659.1"/>
    <property type="molecule type" value="Genomic_DNA"/>
</dbReference>
<keyword evidence="2" id="KW-1185">Reference proteome</keyword>
<dbReference type="PANTHER" id="PTHR11941">
    <property type="entry name" value="ENOYL-COA HYDRATASE-RELATED"/>
    <property type="match status" value="1"/>
</dbReference>
<dbReference type="Pfam" id="PF00378">
    <property type="entry name" value="ECH_1"/>
    <property type="match status" value="1"/>
</dbReference>
<dbReference type="GO" id="GO:0005777">
    <property type="term" value="C:peroxisome"/>
    <property type="evidence" value="ECO:0007669"/>
    <property type="project" value="TreeGrafter"/>
</dbReference>
<dbReference type="InterPro" id="IPR001753">
    <property type="entry name" value="Enoyl-CoA_hydra/iso"/>
</dbReference>
<dbReference type="Gene3D" id="3.90.226.10">
    <property type="entry name" value="2-enoyl-CoA Hydratase, Chain A, domain 1"/>
    <property type="match status" value="1"/>
</dbReference>
<proteinExistence type="predicted"/>
<dbReference type="GO" id="GO:0004165">
    <property type="term" value="F:delta(3)-delta(2)-enoyl-CoA isomerase activity"/>
    <property type="evidence" value="ECO:0007669"/>
    <property type="project" value="TreeGrafter"/>
</dbReference>
<evidence type="ECO:0008006" key="3">
    <source>
        <dbReference type="Google" id="ProtNLM"/>
    </source>
</evidence>
<gene>
    <name evidence="1" type="ORF">ECRASSUSDP1_LOCUS21072</name>
</gene>
<dbReference type="GO" id="GO:0006635">
    <property type="term" value="P:fatty acid beta-oxidation"/>
    <property type="evidence" value="ECO:0007669"/>
    <property type="project" value="TreeGrafter"/>
</dbReference>
<sequence>MSRLKAAIDKTIKSKTPVGVIKEGNLNIVVMNSNDNRLNPTFCAHLHEAMDEVEQQEDVRGQVLVTVSTHPKIFSNGVDIEKLHTKDQVLETLSGLNRFLLRMLKSRIPTIGCVNGHAFAGGWFLAMAHHYRIMNADRGWICLNEIDLNVPIPKAFNAFGVQKLGEHNYCEASCIGYRYAAQEAFQKGIATQIYPDKDVLAMTEDFADSLSAKNLDPVAFQLMSEDIYKTAIENLENPQNIDLTAEKIAEYK</sequence>
<evidence type="ECO:0000313" key="1">
    <source>
        <dbReference type="EMBL" id="CAI2379659.1"/>
    </source>
</evidence>
<dbReference type="AlphaFoldDB" id="A0AAD1XVH9"/>
<organism evidence="1 2">
    <name type="scientific">Euplotes crassus</name>
    <dbReference type="NCBI Taxonomy" id="5936"/>
    <lineage>
        <taxon>Eukaryota</taxon>
        <taxon>Sar</taxon>
        <taxon>Alveolata</taxon>
        <taxon>Ciliophora</taxon>
        <taxon>Intramacronucleata</taxon>
        <taxon>Spirotrichea</taxon>
        <taxon>Hypotrichia</taxon>
        <taxon>Euplotida</taxon>
        <taxon>Euplotidae</taxon>
        <taxon>Moneuplotes</taxon>
    </lineage>
</organism>
<protein>
    <recommendedName>
        <fullName evidence="3">Enoyl-CoA hydratase/isomerase family protein</fullName>
    </recommendedName>
</protein>
<evidence type="ECO:0000313" key="2">
    <source>
        <dbReference type="Proteomes" id="UP001295684"/>
    </source>
</evidence>
<dbReference type="Proteomes" id="UP001295684">
    <property type="component" value="Unassembled WGS sequence"/>
</dbReference>
<name>A0AAD1XVH9_EUPCR</name>